<dbReference type="NCBIfam" id="TIGR02550">
    <property type="entry name" value="flagell_flgL"/>
    <property type="match status" value="1"/>
</dbReference>
<dbReference type="PANTHER" id="PTHR42792:SF1">
    <property type="entry name" value="FLAGELLAR HOOK-ASSOCIATED PROTEIN 3"/>
    <property type="match status" value="1"/>
</dbReference>
<dbReference type="Pfam" id="PF00700">
    <property type="entry name" value="Flagellin_C"/>
    <property type="match status" value="1"/>
</dbReference>
<dbReference type="PANTHER" id="PTHR42792">
    <property type="entry name" value="FLAGELLIN"/>
    <property type="match status" value="1"/>
</dbReference>
<evidence type="ECO:0000256" key="4">
    <source>
        <dbReference type="ARBA" id="ARBA00022525"/>
    </source>
</evidence>
<proteinExistence type="inferred from homology"/>
<dbReference type="SUPFAM" id="SSF64518">
    <property type="entry name" value="Phase 1 flagellin"/>
    <property type="match status" value="1"/>
</dbReference>
<evidence type="ECO:0000256" key="3">
    <source>
        <dbReference type="ARBA" id="ARBA00005709"/>
    </source>
</evidence>
<comment type="similarity">
    <text evidence="3">Belongs to the bacterial flagellin family.</text>
</comment>
<protein>
    <submittedName>
        <fullName evidence="8">Flagellar hook-associated protein 3</fullName>
    </submittedName>
</protein>
<evidence type="ECO:0000259" key="7">
    <source>
        <dbReference type="Pfam" id="PF00700"/>
    </source>
</evidence>
<evidence type="ECO:0000256" key="1">
    <source>
        <dbReference type="ARBA" id="ARBA00004365"/>
    </source>
</evidence>
<feature type="domain" description="Flagellin N-terminal" evidence="6">
    <location>
        <begin position="5"/>
        <end position="142"/>
    </location>
</feature>
<dbReference type="EMBL" id="PYOI01000016">
    <property type="protein sequence ID" value="PSV81457.1"/>
    <property type="molecule type" value="Genomic_DNA"/>
</dbReference>
<gene>
    <name evidence="8" type="primary">flgL</name>
    <name evidence="8" type="ORF">CTM94_11925</name>
</gene>
<evidence type="ECO:0000313" key="9">
    <source>
        <dbReference type="Proteomes" id="UP000241566"/>
    </source>
</evidence>
<dbReference type="InterPro" id="IPR046358">
    <property type="entry name" value="Flagellin_C"/>
</dbReference>
<evidence type="ECO:0000256" key="5">
    <source>
        <dbReference type="ARBA" id="ARBA00023143"/>
    </source>
</evidence>
<evidence type="ECO:0000313" key="8">
    <source>
        <dbReference type="EMBL" id="PSV81457.1"/>
    </source>
</evidence>
<keyword evidence="9" id="KW-1185">Reference proteome</keyword>
<dbReference type="InterPro" id="IPR001492">
    <property type="entry name" value="Flagellin"/>
</dbReference>
<comment type="caution">
    <text evidence="8">The sequence shown here is derived from an EMBL/GenBank/DDBJ whole genome shotgun (WGS) entry which is preliminary data.</text>
</comment>
<dbReference type="Proteomes" id="UP000241566">
    <property type="component" value="Unassembled WGS sequence"/>
</dbReference>
<evidence type="ECO:0000256" key="2">
    <source>
        <dbReference type="ARBA" id="ARBA00004613"/>
    </source>
</evidence>
<reference evidence="8 9" key="1">
    <citation type="submission" date="2018-01" db="EMBL/GenBank/DDBJ databases">
        <title>Whole genome sequencing of Histamine producing bacteria.</title>
        <authorList>
            <person name="Butler K."/>
        </authorList>
    </citation>
    <scope>NUCLEOTIDE SEQUENCE [LARGE SCALE GENOMIC DNA]</scope>
    <source>
        <strain evidence="8 9">ATCC 25521</strain>
    </source>
</reference>
<sequence length="411" mass="45291">MINRVSTASQYQSLTSNLMRKQGELNTSNEHLATGRRVLTAGDDPVSSVMIQNYRQEQTLITQYQDAITLATNRMNVTESTLTGVENNLDVTKQKVIRMINGAMAAEDRSAFKDELQSLYDELLGLANTQDESGNYIFAGTQSATKPFMQNGQTPPTIVYQGDDQARHSQIDKNLEVKTSLTGNDVFMAIPNPYGDYRPDFSNLQPDSQLHVLTATNSNPNDSNNYSVKFVDNAGVMEYQLYQGDPTTGVLLEQNTYEPEVGISFDLAAAGGAGTLDFQFDGEIKLGDSVALNPSKTFNVLDSLQDAINNAEQPTSSAEGNANLQRVIDDLNGAFIHMNQQRSQVGSVLQTLDRQGEQHKDFELTLNKAQSGLEDLDYSKAIIDMNEQSMALQASQAAFNKTKELTLFNYL</sequence>
<dbReference type="Gene3D" id="1.20.1330.10">
    <property type="entry name" value="f41 fragment of flagellin, N-terminal domain"/>
    <property type="match status" value="2"/>
</dbReference>
<keyword evidence="8" id="KW-0282">Flagellum</keyword>
<keyword evidence="8" id="KW-0966">Cell projection</keyword>
<comment type="subcellular location">
    <subcellularLocation>
        <location evidence="1">Bacterial flagellum</location>
    </subcellularLocation>
    <subcellularLocation>
        <location evidence="2">Secreted</location>
    </subcellularLocation>
</comment>
<feature type="domain" description="Flagellin C-terminal" evidence="7">
    <location>
        <begin position="331"/>
        <end position="411"/>
    </location>
</feature>
<keyword evidence="5" id="KW-0975">Bacterial flagellum</keyword>
<keyword evidence="4" id="KW-0964">Secreted</keyword>
<name>A0ABX5GF50_PHOLE</name>
<dbReference type="Pfam" id="PF00669">
    <property type="entry name" value="Flagellin_N"/>
    <property type="match status" value="1"/>
</dbReference>
<dbReference type="InterPro" id="IPR001029">
    <property type="entry name" value="Flagellin_N"/>
</dbReference>
<dbReference type="RefSeq" id="WP_045063871.1">
    <property type="nucleotide sequence ID" value="NZ_CP131601.1"/>
</dbReference>
<dbReference type="InterPro" id="IPR013384">
    <property type="entry name" value="Flagell_FlgL"/>
</dbReference>
<organism evidence="8 9">
    <name type="scientific">Photobacterium leiognathi</name>
    <dbReference type="NCBI Taxonomy" id="553611"/>
    <lineage>
        <taxon>Bacteria</taxon>
        <taxon>Pseudomonadati</taxon>
        <taxon>Pseudomonadota</taxon>
        <taxon>Gammaproteobacteria</taxon>
        <taxon>Vibrionales</taxon>
        <taxon>Vibrionaceae</taxon>
        <taxon>Photobacterium</taxon>
    </lineage>
</organism>
<keyword evidence="8" id="KW-0969">Cilium</keyword>
<accession>A0ABX5GF50</accession>
<evidence type="ECO:0000259" key="6">
    <source>
        <dbReference type="Pfam" id="PF00669"/>
    </source>
</evidence>